<protein>
    <submittedName>
        <fullName evidence="2">Uncharacterized protein</fullName>
    </submittedName>
</protein>
<dbReference type="Proteomes" id="UP000826195">
    <property type="component" value="Unassembled WGS sequence"/>
</dbReference>
<reference evidence="2 3" key="1">
    <citation type="journal article" date="2021" name="J. Hered.">
        <title>A chromosome-level genome assembly of the parasitoid wasp, Cotesia glomerata (Hymenoptera: Braconidae).</title>
        <authorList>
            <person name="Pinto B.J."/>
            <person name="Weis J.J."/>
            <person name="Gamble T."/>
            <person name="Ode P.J."/>
            <person name="Paul R."/>
            <person name="Zaspel J.M."/>
        </authorList>
    </citation>
    <scope>NUCLEOTIDE SEQUENCE [LARGE SCALE GENOMIC DNA]</scope>
    <source>
        <strain evidence="2">CgM1</strain>
    </source>
</reference>
<comment type="caution">
    <text evidence="2">The sequence shown here is derived from an EMBL/GenBank/DDBJ whole genome shotgun (WGS) entry which is preliminary data.</text>
</comment>
<sequence length="284" mass="32294">MADGKATMHTKRKITDSSNLNPVNKIQKAHPQRQIRVSTEMLDREYKKIIMKAQNDKKFRPNLNVSRSRQNSSSETDKDGWQNPKKPSDSQGHLAASTSNRYGNLTIEKNNDDDIEDDLMDVTEDGSTANITDTNVNVNTKLTAPKQKDHKPPPIIIIGVKINDAIKLLCDNKITKNDVRLKQVSPKDNITIICFNLDVYAKVNKVFIDNQTQYYTYTPKSQKPKSIVLKGVNGDFNKRDIKKELEELQIPNVQIIKVNPIIFKNKHGQDIKHHLVQVTNDSVI</sequence>
<evidence type="ECO:0000313" key="2">
    <source>
        <dbReference type="EMBL" id="KAH0552400.1"/>
    </source>
</evidence>
<feature type="compositionally biased region" description="Polar residues" evidence="1">
    <location>
        <begin position="63"/>
        <end position="74"/>
    </location>
</feature>
<dbReference type="EMBL" id="JAHXZJ010001492">
    <property type="protein sequence ID" value="KAH0552400.1"/>
    <property type="molecule type" value="Genomic_DNA"/>
</dbReference>
<gene>
    <name evidence="2" type="ORF">KQX54_009553</name>
</gene>
<accession>A0AAV7IK14</accession>
<organism evidence="2 3">
    <name type="scientific">Cotesia glomerata</name>
    <name type="common">Lepidopteran parasitic wasp</name>
    <name type="synonym">Apanteles glomeratus</name>
    <dbReference type="NCBI Taxonomy" id="32391"/>
    <lineage>
        <taxon>Eukaryota</taxon>
        <taxon>Metazoa</taxon>
        <taxon>Ecdysozoa</taxon>
        <taxon>Arthropoda</taxon>
        <taxon>Hexapoda</taxon>
        <taxon>Insecta</taxon>
        <taxon>Pterygota</taxon>
        <taxon>Neoptera</taxon>
        <taxon>Endopterygota</taxon>
        <taxon>Hymenoptera</taxon>
        <taxon>Apocrita</taxon>
        <taxon>Ichneumonoidea</taxon>
        <taxon>Braconidae</taxon>
        <taxon>Microgastrinae</taxon>
        <taxon>Cotesia</taxon>
    </lineage>
</organism>
<evidence type="ECO:0000313" key="3">
    <source>
        <dbReference type="Proteomes" id="UP000826195"/>
    </source>
</evidence>
<dbReference type="AlphaFoldDB" id="A0AAV7IK14"/>
<feature type="region of interest" description="Disordered" evidence="1">
    <location>
        <begin position="1"/>
        <end position="33"/>
    </location>
</feature>
<evidence type="ECO:0000256" key="1">
    <source>
        <dbReference type="SAM" id="MobiDB-lite"/>
    </source>
</evidence>
<name>A0AAV7IK14_COTGL</name>
<proteinExistence type="predicted"/>
<feature type="region of interest" description="Disordered" evidence="1">
    <location>
        <begin position="53"/>
        <end position="110"/>
    </location>
</feature>
<keyword evidence="3" id="KW-1185">Reference proteome</keyword>